<organism evidence="4 5">
    <name type="scientific">Nocardiopsis algeriensis</name>
    <dbReference type="NCBI Taxonomy" id="1478215"/>
    <lineage>
        <taxon>Bacteria</taxon>
        <taxon>Bacillati</taxon>
        <taxon>Actinomycetota</taxon>
        <taxon>Actinomycetes</taxon>
        <taxon>Streptosporangiales</taxon>
        <taxon>Nocardiopsidaceae</taxon>
        <taxon>Nocardiopsis</taxon>
    </lineage>
</organism>
<dbReference type="PANTHER" id="PTHR35526">
    <property type="entry name" value="ANTI-SIGMA-F FACTOR RSBW-RELATED"/>
    <property type="match status" value="1"/>
</dbReference>
<dbReference type="InterPro" id="IPR003594">
    <property type="entry name" value="HATPase_dom"/>
</dbReference>
<dbReference type="NCBIfam" id="NF041045">
    <property type="entry name" value="RsbA_anti_sig"/>
    <property type="match status" value="1"/>
</dbReference>
<keyword evidence="1" id="KW-0418">Kinase</keyword>
<dbReference type="EMBL" id="JACHJO010000016">
    <property type="protein sequence ID" value="MBB6122168.1"/>
    <property type="molecule type" value="Genomic_DNA"/>
</dbReference>
<dbReference type="Pfam" id="PF14417">
    <property type="entry name" value="MEDS"/>
    <property type="match status" value="1"/>
</dbReference>
<dbReference type="Gene3D" id="3.30.565.10">
    <property type="entry name" value="Histidine kinase-like ATPase, C-terminal domain"/>
    <property type="match status" value="1"/>
</dbReference>
<evidence type="ECO:0000313" key="4">
    <source>
        <dbReference type="EMBL" id="MBB6122168.1"/>
    </source>
</evidence>
<dbReference type="CDD" id="cd16936">
    <property type="entry name" value="HATPase_RsbW-like"/>
    <property type="match status" value="1"/>
</dbReference>
<keyword evidence="5" id="KW-1185">Reference proteome</keyword>
<accession>A0A841J0X6</accession>
<evidence type="ECO:0000256" key="1">
    <source>
        <dbReference type="ARBA" id="ARBA00022527"/>
    </source>
</evidence>
<keyword evidence="1" id="KW-0723">Serine/threonine-protein kinase</keyword>
<name>A0A841J0X6_9ACTN</name>
<dbReference type="AlphaFoldDB" id="A0A841J0X6"/>
<reference evidence="4 5" key="1">
    <citation type="submission" date="2020-08" db="EMBL/GenBank/DDBJ databases">
        <title>Genomic Encyclopedia of Type Strains, Phase III (KMG-III): the genomes of soil and plant-associated and newly described type strains.</title>
        <authorList>
            <person name="Whitman W."/>
        </authorList>
    </citation>
    <scope>NUCLEOTIDE SEQUENCE [LARGE SCALE GENOMIC DNA]</scope>
    <source>
        <strain evidence="4 5">CECT 8712</strain>
    </source>
</reference>
<dbReference type="SUPFAM" id="SSF55874">
    <property type="entry name" value="ATPase domain of HSP90 chaperone/DNA topoisomerase II/histidine kinase"/>
    <property type="match status" value="1"/>
</dbReference>
<gene>
    <name evidence="4" type="ORF">FHS13_004157</name>
</gene>
<dbReference type="RefSeq" id="WP_184293604.1">
    <property type="nucleotide sequence ID" value="NZ_JACHJO010000016.1"/>
</dbReference>
<dbReference type="GO" id="GO:0004674">
    <property type="term" value="F:protein serine/threonine kinase activity"/>
    <property type="evidence" value="ECO:0007669"/>
    <property type="project" value="UniProtKB-KW"/>
</dbReference>
<evidence type="ECO:0000313" key="5">
    <source>
        <dbReference type="Proteomes" id="UP000536604"/>
    </source>
</evidence>
<dbReference type="Proteomes" id="UP000536604">
    <property type="component" value="Unassembled WGS sequence"/>
</dbReference>
<dbReference type="InterPro" id="IPR025847">
    <property type="entry name" value="MEDS_domain"/>
</dbReference>
<proteinExistence type="predicted"/>
<dbReference type="InterPro" id="IPR050267">
    <property type="entry name" value="Anti-sigma-factor_SerPK"/>
</dbReference>
<sequence length="314" mass="34561">MTCEHQGLLFRHERHFLEVADAWLSSVLGTGGPVVLAVAGGRAEALTGLLGEAERARVRVVDRNRLYDAPGRTLAFLHRFALAHEPSPVAVLAEPVVPADPLELREWQRLESVLCTALAQTRLRLLCVHQEDALSPEARSGVLATHPVLPGPHGPHRNPRYLGTAAFRGLPSAPEPLPVRGPVHRLEIREPLPRVRRDLIALAETAGLSEEDTDRMVVSVNELAANVLEHGAGKGTLHVWRAPDRWVCDVFDEHGRLTDPLTGYRPSDGRRTRGYGLWIARQTSDLVEICGGREGSLVRLHFLDRTEAVLPLSL</sequence>
<dbReference type="InterPro" id="IPR047718">
    <property type="entry name" value="RsbA-like_anti_sig"/>
</dbReference>
<comment type="caution">
    <text evidence="4">The sequence shown here is derived from an EMBL/GenBank/DDBJ whole genome shotgun (WGS) entry which is preliminary data.</text>
</comment>
<protein>
    <submittedName>
        <fullName evidence="4">Anti-sigma regulatory factor (Ser/Thr protein kinase)</fullName>
    </submittedName>
</protein>
<dbReference type="InterPro" id="IPR036890">
    <property type="entry name" value="HATPase_C_sf"/>
</dbReference>
<evidence type="ECO:0000259" key="3">
    <source>
        <dbReference type="Pfam" id="PF14417"/>
    </source>
</evidence>
<dbReference type="Pfam" id="PF13581">
    <property type="entry name" value="HATPase_c_2"/>
    <property type="match status" value="1"/>
</dbReference>
<evidence type="ECO:0000259" key="2">
    <source>
        <dbReference type="Pfam" id="PF13581"/>
    </source>
</evidence>
<feature type="domain" description="MEDS" evidence="3">
    <location>
        <begin position="5"/>
        <end position="147"/>
    </location>
</feature>
<feature type="domain" description="Histidine kinase/HSP90-like ATPase" evidence="2">
    <location>
        <begin position="192"/>
        <end position="300"/>
    </location>
</feature>
<keyword evidence="1" id="KW-0808">Transferase</keyword>
<dbReference type="PANTHER" id="PTHR35526:SF3">
    <property type="entry name" value="ANTI-SIGMA-F FACTOR RSBW"/>
    <property type="match status" value="1"/>
</dbReference>